<evidence type="ECO:0000256" key="2">
    <source>
        <dbReference type="ARBA" id="ARBA00023002"/>
    </source>
</evidence>
<dbReference type="InterPro" id="IPR002347">
    <property type="entry name" value="SDR_fam"/>
</dbReference>
<organism evidence="4">
    <name type="scientific">Herbaspirillum huttiense subsp. nephrolepidis</name>
    <dbReference type="NCBI Taxonomy" id="3075126"/>
    <lineage>
        <taxon>Bacteria</taxon>
        <taxon>Pseudomonadati</taxon>
        <taxon>Pseudomonadota</taxon>
        <taxon>Betaproteobacteria</taxon>
        <taxon>Burkholderiales</taxon>
        <taxon>Oxalobacteraceae</taxon>
        <taxon>Herbaspirillum</taxon>
    </lineage>
</organism>
<dbReference type="InterPro" id="IPR036291">
    <property type="entry name" value="NAD(P)-bd_dom_sf"/>
</dbReference>
<comment type="caution">
    <text evidence="4">The sequence shown here is derived from an EMBL/GenBank/DDBJ whole genome shotgun (WGS) entry which is preliminary data.</text>
</comment>
<dbReference type="EMBL" id="JAVRAA010000032">
    <property type="protein sequence ID" value="MDT0340940.1"/>
    <property type="molecule type" value="Genomic_DNA"/>
</dbReference>
<feature type="domain" description="Ketoreductase" evidence="3">
    <location>
        <begin position="19"/>
        <end position="222"/>
    </location>
</feature>
<dbReference type="SMART" id="SM00822">
    <property type="entry name" value="PKS_KR"/>
    <property type="match status" value="1"/>
</dbReference>
<dbReference type="CDD" id="cd05233">
    <property type="entry name" value="SDR_c"/>
    <property type="match status" value="1"/>
</dbReference>
<evidence type="ECO:0000256" key="1">
    <source>
        <dbReference type="ARBA" id="ARBA00006484"/>
    </source>
</evidence>
<evidence type="ECO:0000313" key="4">
    <source>
        <dbReference type="EMBL" id="MDT0340940.1"/>
    </source>
</evidence>
<dbReference type="Pfam" id="PF13561">
    <property type="entry name" value="adh_short_C2"/>
    <property type="match status" value="1"/>
</dbReference>
<dbReference type="SUPFAM" id="SSF51735">
    <property type="entry name" value="NAD(P)-binding Rossmann-fold domains"/>
    <property type="match status" value="1"/>
</dbReference>
<dbReference type="RefSeq" id="WP_310839092.1">
    <property type="nucleotide sequence ID" value="NZ_JAVLSM010000027.1"/>
</dbReference>
<accession>A0AAE4GEJ5</accession>
<dbReference type="PANTHER" id="PTHR42879:SF2">
    <property type="entry name" value="3-OXOACYL-[ACYL-CARRIER-PROTEIN] REDUCTASE FABG"/>
    <property type="match status" value="1"/>
</dbReference>
<name>A0AAE4GEJ5_9BURK</name>
<dbReference type="AlphaFoldDB" id="A0AAE4GEJ5"/>
<dbReference type="PRINTS" id="PR00081">
    <property type="entry name" value="GDHRDH"/>
</dbReference>
<keyword evidence="2" id="KW-0560">Oxidoreductase</keyword>
<protein>
    <submittedName>
        <fullName evidence="4">SDR family NAD(P)-dependent oxidoreductase</fullName>
    </submittedName>
</protein>
<sequence length="265" mass="27200">MNPSPFSSPPAASSPLSVRVILITGAARGIGAAVATTVAAPDVALVLHARSESPELQAVAQQCRAQGAQCTLALGDLADPHTAAQLRDAALTHYGRLDALVANAGFADRKRIGELDDTDWSRSLDALLGGFFRLITACREPLQASGQGRVVAVSSFVAHVFRLGESGFPASAAAKAGIEALVKSLAVQVASAGVTVNAVAPGYVQKSDPAKSAIDPAAWQAALARIPLQRLGQPQEIANVIAFLLSPAASYVTGQVWHVDGGLTL</sequence>
<gene>
    <name evidence="4" type="ORF">RJN63_29215</name>
</gene>
<dbReference type="GO" id="GO:0016491">
    <property type="term" value="F:oxidoreductase activity"/>
    <property type="evidence" value="ECO:0007669"/>
    <property type="project" value="UniProtKB-KW"/>
</dbReference>
<dbReference type="InterPro" id="IPR057326">
    <property type="entry name" value="KR_dom"/>
</dbReference>
<dbReference type="FunFam" id="3.40.50.720:FF:000173">
    <property type="entry name" value="3-oxoacyl-[acyl-carrier protein] reductase"/>
    <property type="match status" value="1"/>
</dbReference>
<evidence type="ECO:0000259" key="3">
    <source>
        <dbReference type="SMART" id="SM00822"/>
    </source>
</evidence>
<dbReference type="PRINTS" id="PR00080">
    <property type="entry name" value="SDRFAMILY"/>
</dbReference>
<dbReference type="PANTHER" id="PTHR42879">
    <property type="entry name" value="3-OXOACYL-(ACYL-CARRIER-PROTEIN) REDUCTASE"/>
    <property type="match status" value="1"/>
</dbReference>
<comment type="similarity">
    <text evidence="1">Belongs to the short-chain dehydrogenases/reductases (SDR) family.</text>
</comment>
<proteinExistence type="inferred from homology"/>
<reference evidence="4" key="1">
    <citation type="submission" date="2023-02" db="EMBL/GenBank/DDBJ databases">
        <title>Description of Herbaspirillum huttiense subsp. nephrolepsisexaltata and Herbaspirillum huttiense subsp. lycopersicon.</title>
        <authorList>
            <person name="Poudel M."/>
            <person name="Sharma A."/>
            <person name="Goss E."/>
            <person name="Tapia J.H."/>
            <person name="Harmon C.M."/>
            <person name="Jones J.B."/>
        </authorList>
    </citation>
    <scope>NUCLEOTIDE SEQUENCE</scope>
    <source>
        <strain evidence="4">NC40101</strain>
    </source>
</reference>
<dbReference type="InterPro" id="IPR050259">
    <property type="entry name" value="SDR"/>
</dbReference>
<dbReference type="Gene3D" id="3.40.50.720">
    <property type="entry name" value="NAD(P)-binding Rossmann-like Domain"/>
    <property type="match status" value="1"/>
</dbReference>